<feature type="compositionally biased region" description="Low complexity" evidence="1">
    <location>
        <begin position="81"/>
        <end position="96"/>
    </location>
</feature>
<protein>
    <submittedName>
        <fullName evidence="2">Uncharacterized protein</fullName>
    </submittedName>
</protein>
<keyword evidence="3" id="KW-1185">Reference proteome</keyword>
<accession>A0ABR2Z6B2</accession>
<comment type="caution">
    <text evidence="2">The sequence shown here is derived from an EMBL/GenBank/DDBJ whole genome shotgun (WGS) entry which is preliminary data.</text>
</comment>
<proteinExistence type="predicted"/>
<evidence type="ECO:0000313" key="3">
    <source>
        <dbReference type="Proteomes" id="UP001437256"/>
    </source>
</evidence>
<name>A0ABR2Z6B2_9AGAR</name>
<feature type="region of interest" description="Disordered" evidence="1">
    <location>
        <begin position="45"/>
        <end position="96"/>
    </location>
</feature>
<gene>
    <name evidence="2" type="ORF">AAF712_016213</name>
</gene>
<dbReference type="EMBL" id="JBBXMP010000660">
    <property type="protein sequence ID" value="KAL0057156.1"/>
    <property type="molecule type" value="Genomic_DNA"/>
</dbReference>
<dbReference type="Proteomes" id="UP001437256">
    <property type="component" value="Unassembled WGS sequence"/>
</dbReference>
<evidence type="ECO:0000313" key="2">
    <source>
        <dbReference type="EMBL" id="KAL0057156.1"/>
    </source>
</evidence>
<evidence type="ECO:0000256" key="1">
    <source>
        <dbReference type="SAM" id="MobiDB-lite"/>
    </source>
</evidence>
<organism evidence="2 3">
    <name type="scientific">Marasmius tenuissimus</name>
    <dbReference type="NCBI Taxonomy" id="585030"/>
    <lineage>
        <taxon>Eukaryota</taxon>
        <taxon>Fungi</taxon>
        <taxon>Dikarya</taxon>
        <taxon>Basidiomycota</taxon>
        <taxon>Agaricomycotina</taxon>
        <taxon>Agaricomycetes</taxon>
        <taxon>Agaricomycetidae</taxon>
        <taxon>Agaricales</taxon>
        <taxon>Marasmiineae</taxon>
        <taxon>Marasmiaceae</taxon>
        <taxon>Marasmius</taxon>
    </lineage>
</organism>
<reference evidence="2 3" key="1">
    <citation type="submission" date="2024-05" db="EMBL/GenBank/DDBJ databases">
        <title>A draft genome resource for the thread blight pathogen Marasmius tenuissimus strain MS-2.</title>
        <authorList>
            <person name="Yulfo-Soto G.E."/>
            <person name="Baruah I.K."/>
            <person name="Amoako-Attah I."/>
            <person name="Bukari Y."/>
            <person name="Meinhardt L.W."/>
            <person name="Bailey B.A."/>
            <person name="Cohen S.P."/>
        </authorList>
    </citation>
    <scope>NUCLEOTIDE SEQUENCE [LARGE SCALE GENOMIC DNA]</scope>
    <source>
        <strain evidence="2 3">MS-2</strain>
    </source>
</reference>
<feature type="non-terminal residue" evidence="2">
    <location>
        <position position="141"/>
    </location>
</feature>
<sequence>MTTNFNVNGNTRSHATLADDRPSFNNVYIVNYRCNDMRFHGLESALSDTTSRRPQPNGGEAERFLDIPSPVSGPADRGFDGPSPGSNSNTANSGSSVLDRIRAILGSLFAWAFRRSQKVAGKPIQKQREMVTPEVEGVGDN</sequence>
<feature type="region of interest" description="Disordered" evidence="1">
    <location>
        <begin position="118"/>
        <end position="141"/>
    </location>
</feature>